<feature type="region of interest" description="Disordered" evidence="1">
    <location>
        <begin position="93"/>
        <end position="142"/>
    </location>
</feature>
<feature type="compositionally biased region" description="Polar residues" evidence="1">
    <location>
        <begin position="458"/>
        <end position="487"/>
    </location>
</feature>
<evidence type="ECO:0000256" key="1">
    <source>
        <dbReference type="SAM" id="MobiDB-lite"/>
    </source>
</evidence>
<feature type="compositionally biased region" description="Polar residues" evidence="1">
    <location>
        <begin position="100"/>
        <end position="130"/>
    </location>
</feature>
<dbReference type="EMBL" id="CCKQ01008518">
    <property type="protein sequence ID" value="CDW79982.1"/>
    <property type="molecule type" value="Genomic_DNA"/>
</dbReference>
<name>A0A078AER5_STYLE</name>
<organism evidence="2 3">
    <name type="scientific">Stylonychia lemnae</name>
    <name type="common">Ciliate</name>
    <dbReference type="NCBI Taxonomy" id="5949"/>
    <lineage>
        <taxon>Eukaryota</taxon>
        <taxon>Sar</taxon>
        <taxon>Alveolata</taxon>
        <taxon>Ciliophora</taxon>
        <taxon>Intramacronucleata</taxon>
        <taxon>Spirotrichea</taxon>
        <taxon>Stichotrichia</taxon>
        <taxon>Sporadotrichida</taxon>
        <taxon>Oxytrichidae</taxon>
        <taxon>Stylonychinae</taxon>
        <taxon>Stylonychia</taxon>
    </lineage>
</organism>
<dbReference type="AlphaFoldDB" id="A0A078AER5"/>
<feature type="region of interest" description="Disordered" evidence="1">
    <location>
        <begin position="1"/>
        <end position="30"/>
    </location>
</feature>
<feature type="compositionally biased region" description="Low complexity" evidence="1">
    <location>
        <begin position="55"/>
        <end position="64"/>
    </location>
</feature>
<protein>
    <submittedName>
        <fullName evidence="2">Uncharacterized protein</fullName>
    </submittedName>
</protein>
<dbReference type="Proteomes" id="UP000039865">
    <property type="component" value="Unassembled WGS sequence"/>
</dbReference>
<evidence type="ECO:0000313" key="2">
    <source>
        <dbReference type="EMBL" id="CDW79982.1"/>
    </source>
</evidence>
<feature type="compositionally biased region" description="Polar residues" evidence="1">
    <location>
        <begin position="8"/>
        <end position="27"/>
    </location>
</feature>
<reference evidence="2 3" key="1">
    <citation type="submission" date="2014-06" db="EMBL/GenBank/DDBJ databases">
        <authorList>
            <person name="Swart Estienne"/>
        </authorList>
    </citation>
    <scope>NUCLEOTIDE SEQUENCE [LARGE SCALE GENOMIC DNA]</scope>
    <source>
        <strain evidence="2 3">130c</strain>
    </source>
</reference>
<feature type="region of interest" description="Disordered" evidence="1">
    <location>
        <begin position="53"/>
        <end position="75"/>
    </location>
</feature>
<feature type="region of interest" description="Disordered" evidence="1">
    <location>
        <begin position="445"/>
        <end position="487"/>
    </location>
</feature>
<proteinExistence type="predicted"/>
<accession>A0A078AER5</accession>
<evidence type="ECO:0000313" key="3">
    <source>
        <dbReference type="Proteomes" id="UP000039865"/>
    </source>
</evidence>
<dbReference type="InParanoid" id="A0A078AER5"/>
<feature type="compositionally biased region" description="Polar residues" evidence="1">
    <location>
        <begin position="697"/>
        <end position="708"/>
    </location>
</feature>
<sequence>MQSKQRRLSLNTLGSQGKTPARSSLDTSKVEIESNVDKSTELINLRNGYFTYQRQKSQNQKNSSDISTTSQHPNIIDKFQTTKNKQFTTFHRSPKISLAKSPTISGASQQPTQKTIKSSNQQTKAQSKPNSPKKENKISAKNNSSLFLNLSKIEANRDMKKSVINSYRQNESRVDVLLNQDLNSMGAKFKRNSFFEKVSGIDVSNNTMDHAMTERRRLNQTDVQSELLMIQQKQRQREQSLIEKFNQLKLQAQETFQTHQQQMLSQTQPMRGEEIDRRIQRFEQIIQTFIEKNPFNSDMMKTDYKLERNNSTQKFIDGLNLTNPVHNKSTFGGSGNPNHQNYGPSAQFNIVETVNKNGTLTMNQINQYSTSQQQHFNNSLLSPVQKYNYTTSQPKNSAQDEVNYVCSSDSTQDQRQVYQMQSSQVLDQTLPKSRSNVIINLKSSASQSIKKEDKTSPRALTSSEFNPSKHQVSQFQLNYSSNNPNPSQKDIQAFLETLQSLEESNNTTHLTQIRSKLVDYKEQIKNNDQRDNEQIKQQSQILKALDSIILKLDSQMNFKNTLTREQVDQEKISKQKYVILVGDNHNDNQALHDFDSLQTPSNLYNDHFSQMPTDNGDNVDVTNSSYIQSTRKQHMKNCNKSGYQVKHSRYRNDRLIAINFKGDSSPVDTYEEVQYQKGWLNEIKHIKTLLGGVASNNQSNEPNFTRNSVKNKDQDAASNQCIIM</sequence>
<keyword evidence="3" id="KW-1185">Reference proteome</keyword>
<feature type="region of interest" description="Disordered" evidence="1">
    <location>
        <begin position="697"/>
        <end position="718"/>
    </location>
</feature>
<gene>
    <name evidence="2" type="primary">Contig17078.g828</name>
    <name evidence="2" type="ORF">STYLEM_8974</name>
</gene>